<keyword evidence="1" id="KW-0812">Transmembrane</keyword>
<protein>
    <recommendedName>
        <fullName evidence="4">Cell division protein FtsL</fullName>
    </recommendedName>
</protein>
<name>A0A1F6CCQ3_9BACT</name>
<gene>
    <name evidence="2" type="ORF">A2671_00335</name>
</gene>
<keyword evidence="1" id="KW-1133">Transmembrane helix</keyword>
<reference evidence="2 3" key="1">
    <citation type="journal article" date="2016" name="Nat. Commun.">
        <title>Thousands of microbial genomes shed light on interconnected biogeochemical processes in an aquifer system.</title>
        <authorList>
            <person name="Anantharaman K."/>
            <person name="Brown C.T."/>
            <person name="Hug L.A."/>
            <person name="Sharon I."/>
            <person name="Castelle C.J."/>
            <person name="Probst A.J."/>
            <person name="Thomas B.C."/>
            <person name="Singh A."/>
            <person name="Wilkins M.J."/>
            <person name="Karaoz U."/>
            <person name="Brodie E.L."/>
            <person name="Williams K.H."/>
            <person name="Hubbard S.S."/>
            <person name="Banfield J.F."/>
        </authorList>
    </citation>
    <scope>NUCLEOTIDE SEQUENCE [LARGE SCALE GENOMIC DNA]</scope>
</reference>
<feature type="transmembrane region" description="Helical" evidence="1">
    <location>
        <begin position="14"/>
        <end position="35"/>
    </location>
</feature>
<proteinExistence type="predicted"/>
<organism evidence="2 3">
    <name type="scientific">Candidatus Kaiserbacteria bacterium RIFCSPHIGHO2_01_FULL_49_13</name>
    <dbReference type="NCBI Taxonomy" id="1798477"/>
    <lineage>
        <taxon>Bacteria</taxon>
        <taxon>Candidatus Kaiseribacteriota</taxon>
    </lineage>
</organism>
<keyword evidence="1" id="KW-0472">Membrane</keyword>
<accession>A0A1F6CCQ3</accession>
<evidence type="ECO:0000256" key="1">
    <source>
        <dbReference type="SAM" id="Phobius"/>
    </source>
</evidence>
<sequence length="105" mass="11845">MKTYTAQLQNYQKAIFASFCAICVLMAGLYSYFVLHSISQVLLRADLEKQITRVESRVSDLELQYVERKNALSLAEAKALGFNESVAKLFVTKKTGRGLSFNNEI</sequence>
<evidence type="ECO:0000313" key="3">
    <source>
        <dbReference type="Proteomes" id="UP000178344"/>
    </source>
</evidence>
<evidence type="ECO:0000313" key="2">
    <source>
        <dbReference type="EMBL" id="OGG46978.1"/>
    </source>
</evidence>
<evidence type="ECO:0008006" key="4">
    <source>
        <dbReference type="Google" id="ProtNLM"/>
    </source>
</evidence>
<dbReference type="AlphaFoldDB" id="A0A1F6CCQ3"/>
<dbReference type="Proteomes" id="UP000178344">
    <property type="component" value="Unassembled WGS sequence"/>
</dbReference>
<dbReference type="EMBL" id="MFKQ01000033">
    <property type="protein sequence ID" value="OGG46978.1"/>
    <property type="molecule type" value="Genomic_DNA"/>
</dbReference>
<comment type="caution">
    <text evidence="2">The sequence shown here is derived from an EMBL/GenBank/DDBJ whole genome shotgun (WGS) entry which is preliminary data.</text>
</comment>